<accession>A0A0F6WA22</accession>
<dbReference type="Gene3D" id="3.30.565.10">
    <property type="entry name" value="Histidine kinase-like ATPase, C-terminal domain"/>
    <property type="match status" value="1"/>
</dbReference>
<dbReference type="EMBL" id="CP011125">
    <property type="protein sequence ID" value="AKF11242.1"/>
    <property type="molecule type" value="Genomic_DNA"/>
</dbReference>
<keyword evidence="5 10" id="KW-0418">Kinase</keyword>
<dbReference type="InterPro" id="IPR036890">
    <property type="entry name" value="HATPase_C_sf"/>
</dbReference>
<keyword evidence="11" id="KW-1185">Reference proteome</keyword>
<dbReference type="AlphaFoldDB" id="A0A0F6WA22"/>
<dbReference type="InterPro" id="IPR004358">
    <property type="entry name" value="Sig_transdc_His_kin-like_C"/>
</dbReference>
<dbReference type="KEGG" id="samy:DB32_008391"/>
<feature type="region of interest" description="Disordered" evidence="7">
    <location>
        <begin position="238"/>
        <end position="259"/>
    </location>
</feature>
<dbReference type="SMART" id="SM00388">
    <property type="entry name" value="HisKA"/>
    <property type="match status" value="1"/>
</dbReference>
<evidence type="ECO:0000313" key="10">
    <source>
        <dbReference type="EMBL" id="AKF11242.1"/>
    </source>
</evidence>
<evidence type="ECO:0000256" key="8">
    <source>
        <dbReference type="SAM" id="Phobius"/>
    </source>
</evidence>
<keyword evidence="4" id="KW-0808">Transferase</keyword>
<feature type="compositionally biased region" description="Pro residues" evidence="7">
    <location>
        <begin position="244"/>
        <end position="259"/>
    </location>
</feature>
<dbReference type="CDD" id="cd00075">
    <property type="entry name" value="HATPase"/>
    <property type="match status" value="1"/>
</dbReference>
<dbReference type="GO" id="GO:0034220">
    <property type="term" value="P:monoatomic ion transmembrane transport"/>
    <property type="evidence" value="ECO:0007669"/>
    <property type="project" value="UniProtKB-KW"/>
</dbReference>
<keyword evidence="6" id="KW-0902">Two-component regulatory system</keyword>
<dbReference type="PANTHER" id="PTHR43547">
    <property type="entry name" value="TWO-COMPONENT HISTIDINE KINASE"/>
    <property type="match status" value="1"/>
</dbReference>
<dbReference type="STRING" id="927083.DB32_008391"/>
<dbReference type="SMART" id="SM00387">
    <property type="entry name" value="HATPase_c"/>
    <property type="match status" value="1"/>
</dbReference>
<dbReference type="GO" id="GO:0000155">
    <property type="term" value="F:phosphorelay sensor kinase activity"/>
    <property type="evidence" value="ECO:0007669"/>
    <property type="project" value="InterPro"/>
</dbReference>
<dbReference type="PANTHER" id="PTHR43547:SF2">
    <property type="entry name" value="HYBRID SIGNAL TRANSDUCTION HISTIDINE KINASE C"/>
    <property type="match status" value="1"/>
</dbReference>
<evidence type="ECO:0000256" key="2">
    <source>
        <dbReference type="ARBA" id="ARBA00012438"/>
    </source>
</evidence>
<dbReference type="Proteomes" id="UP000034883">
    <property type="component" value="Chromosome"/>
</dbReference>
<evidence type="ECO:0000256" key="7">
    <source>
        <dbReference type="SAM" id="MobiDB-lite"/>
    </source>
</evidence>
<dbReference type="Pfam" id="PF00512">
    <property type="entry name" value="HisKA"/>
    <property type="match status" value="1"/>
</dbReference>
<dbReference type="PROSITE" id="PS50109">
    <property type="entry name" value="HIS_KIN"/>
    <property type="match status" value="1"/>
</dbReference>
<evidence type="ECO:0000259" key="9">
    <source>
        <dbReference type="PROSITE" id="PS50109"/>
    </source>
</evidence>
<evidence type="ECO:0000256" key="5">
    <source>
        <dbReference type="ARBA" id="ARBA00022777"/>
    </source>
</evidence>
<dbReference type="PRINTS" id="PR00344">
    <property type="entry name" value="BCTRLSENSOR"/>
</dbReference>
<dbReference type="InterPro" id="IPR003661">
    <property type="entry name" value="HisK_dim/P_dom"/>
</dbReference>
<keyword evidence="10" id="KW-0407">Ion channel</keyword>
<dbReference type="SUPFAM" id="SSF55874">
    <property type="entry name" value="ATPase domain of HSP90 chaperone/DNA topoisomerase II/histidine kinase"/>
    <property type="match status" value="1"/>
</dbReference>
<dbReference type="InterPro" id="IPR003594">
    <property type="entry name" value="HATPase_dom"/>
</dbReference>
<dbReference type="Gene3D" id="1.10.287.130">
    <property type="match status" value="1"/>
</dbReference>
<dbReference type="InterPro" id="IPR036097">
    <property type="entry name" value="HisK_dim/P_sf"/>
</dbReference>
<evidence type="ECO:0000256" key="1">
    <source>
        <dbReference type="ARBA" id="ARBA00000085"/>
    </source>
</evidence>
<dbReference type="SUPFAM" id="SSF47384">
    <property type="entry name" value="Homodimeric domain of signal transducing histidine kinase"/>
    <property type="match status" value="1"/>
</dbReference>
<keyword evidence="8" id="KW-0472">Membrane</keyword>
<feature type="domain" description="Histidine kinase" evidence="9">
    <location>
        <begin position="410"/>
        <end position="623"/>
    </location>
</feature>
<organism evidence="10 11">
    <name type="scientific">Sandaracinus amylolyticus</name>
    <dbReference type="NCBI Taxonomy" id="927083"/>
    <lineage>
        <taxon>Bacteria</taxon>
        <taxon>Pseudomonadati</taxon>
        <taxon>Myxococcota</taxon>
        <taxon>Polyangia</taxon>
        <taxon>Polyangiales</taxon>
        <taxon>Sandaracinaceae</taxon>
        <taxon>Sandaracinus</taxon>
    </lineage>
</organism>
<evidence type="ECO:0000256" key="3">
    <source>
        <dbReference type="ARBA" id="ARBA00022553"/>
    </source>
</evidence>
<keyword evidence="10" id="KW-0813">Transport</keyword>
<name>A0A0F6WA22_9BACT</name>
<comment type="catalytic activity">
    <reaction evidence="1">
        <text>ATP + protein L-histidine = ADP + protein N-phospho-L-histidine.</text>
        <dbReference type="EC" id="2.7.13.3"/>
    </reaction>
</comment>
<dbReference type="RefSeq" id="WP_053238126.1">
    <property type="nucleotide sequence ID" value="NZ_CP011125.1"/>
</dbReference>
<dbReference type="InterPro" id="IPR005467">
    <property type="entry name" value="His_kinase_dom"/>
</dbReference>
<dbReference type="CDD" id="cd00082">
    <property type="entry name" value="HisKA"/>
    <property type="match status" value="1"/>
</dbReference>
<dbReference type="Pfam" id="PF02518">
    <property type="entry name" value="HATPase_c"/>
    <property type="match status" value="1"/>
</dbReference>
<keyword evidence="10" id="KW-0406">Ion transport</keyword>
<keyword evidence="8" id="KW-0812">Transmembrane</keyword>
<dbReference type="OrthoDB" id="9813151at2"/>
<keyword evidence="3" id="KW-0597">Phosphoprotein</keyword>
<dbReference type="EC" id="2.7.13.3" evidence="2"/>
<proteinExistence type="predicted"/>
<reference evidence="10 11" key="1">
    <citation type="submission" date="2015-03" db="EMBL/GenBank/DDBJ databases">
        <title>Genome assembly of Sandaracinus amylolyticus DSM 53668.</title>
        <authorList>
            <person name="Sharma G."/>
            <person name="Subramanian S."/>
        </authorList>
    </citation>
    <scope>NUCLEOTIDE SEQUENCE [LARGE SCALE GENOMIC DNA]</scope>
    <source>
        <strain evidence="10 11">DSM 53668</strain>
    </source>
</reference>
<feature type="transmembrane region" description="Helical" evidence="8">
    <location>
        <begin position="371"/>
        <end position="391"/>
    </location>
</feature>
<protein>
    <recommendedName>
        <fullName evidence="2">histidine kinase</fullName>
        <ecNumber evidence="2">2.7.13.3</ecNumber>
    </recommendedName>
</protein>
<evidence type="ECO:0000256" key="6">
    <source>
        <dbReference type="ARBA" id="ARBA00023012"/>
    </source>
</evidence>
<keyword evidence="8" id="KW-1133">Transmembrane helix</keyword>
<dbReference type="FunFam" id="1.10.287.130:FF:000001">
    <property type="entry name" value="Two-component sensor histidine kinase"/>
    <property type="match status" value="1"/>
</dbReference>
<evidence type="ECO:0000313" key="11">
    <source>
        <dbReference type="Proteomes" id="UP000034883"/>
    </source>
</evidence>
<evidence type="ECO:0000256" key="4">
    <source>
        <dbReference type="ARBA" id="ARBA00022679"/>
    </source>
</evidence>
<sequence>MSRSRARWLALGVALPTVLLGVGWLAASARERASRVREIEGRLEGVAAAVRGAVDEGLEELRRREDERPFYLYNHYYSPPDVLAISDPVAVSPLAAGPRDERVIGWFQVDPDGTVRTPWTATPDEEGPPEAARVRALARSDALADLRALVRGRDAGQLVARARPSVAEPVLLADAWRALQSDANAPVTVALNADAVSLANEIQQAQAGDVGAFERISRRGRQAPVTTRRSVALDELQQSRGAARPPPQQPVPAPVPDGPPLVPTSIEVDYTPMQWRADDDAVVLTRVVSHEGAAVLQGVVLDRAAIASRWVPEVIARVSAGGPAPRVIEADRDATCALRRPASETLHGLDLCFEHTSIAASIAALDGEMRWQVGALIGLVLAVAAAALAIARASRRAEELAMQRSAFVSAVSHELRTPLTTIRMHAEMLEDDLVDDARRPRVYREIATESVRLTRLVENVLEISRLEEGRRALRKTRGDLTAQVRDVVSAQIPFASAKGCVLRAITGEPIELSFDAQAIEQIVVNLIDNAVKYAPGEIDVEVRGAGERVVIAVRDRGPGIPEAERSRVFERFHRVERAETAHKPGTGIGLSLVRDLARAHGGEASAHEREGGGCELRVELPRS</sequence>
<gene>
    <name evidence="10" type="ORF">DB32_008391</name>
</gene>